<dbReference type="Pfam" id="PF04066">
    <property type="entry name" value="MrpF_PhaF"/>
    <property type="match status" value="1"/>
</dbReference>
<evidence type="ECO:0000256" key="2">
    <source>
        <dbReference type="ARBA" id="ARBA00009212"/>
    </source>
</evidence>
<keyword evidence="7 8" id="KW-0472">Membrane</keyword>
<dbReference type="AlphaFoldDB" id="A0A4U6Q612"/>
<protein>
    <submittedName>
        <fullName evidence="9">Cation:proton antiporter</fullName>
    </submittedName>
</protein>
<dbReference type="GO" id="GO:0005886">
    <property type="term" value="C:plasma membrane"/>
    <property type="evidence" value="ECO:0007669"/>
    <property type="project" value="UniProtKB-SubCell"/>
</dbReference>
<reference evidence="9 10" key="1">
    <citation type="submission" date="2019-05" db="EMBL/GenBank/DDBJ databases">
        <title>Nakamurella sp. N5BH11, whole genome shotgun sequence.</title>
        <authorList>
            <person name="Tuo L."/>
        </authorList>
    </citation>
    <scope>NUCLEOTIDE SEQUENCE [LARGE SCALE GENOMIC DNA]</scope>
    <source>
        <strain evidence="9 10">N5BH11</strain>
    </source>
</reference>
<feature type="transmembrane region" description="Helical" evidence="8">
    <location>
        <begin position="60"/>
        <end position="81"/>
    </location>
</feature>
<dbReference type="RefSeq" id="WP_137451763.1">
    <property type="nucleotide sequence ID" value="NZ_SZZH01000008.1"/>
</dbReference>
<name>A0A4U6Q612_9ACTN</name>
<dbReference type="GO" id="GO:0015385">
    <property type="term" value="F:sodium:proton antiporter activity"/>
    <property type="evidence" value="ECO:0007669"/>
    <property type="project" value="TreeGrafter"/>
</dbReference>
<organism evidence="9 10">
    <name type="scientific">Nakamurella flava</name>
    <dbReference type="NCBI Taxonomy" id="2576308"/>
    <lineage>
        <taxon>Bacteria</taxon>
        <taxon>Bacillati</taxon>
        <taxon>Actinomycetota</taxon>
        <taxon>Actinomycetes</taxon>
        <taxon>Nakamurellales</taxon>
        <taxon>Nakamurellaceae</taxon>
        <taxon>Nakamurella</taxon>
    </lineage>
</organism>
<comment type="similarity">
    <text evidence="2">Belongs to the CPA3 antiporters (TC 2.A.63) subunit F family.</text>
</comment>
<evidence type="ECO:0000256" key="1">
    <source>
        <dbReference type="ARBA" id="ARBA00004651"/>
    </source>
</evidence>
<evidence type="ECO:0000256" key="3">
    <source>
        <dbReference type="ARBA" id="ARBA00022448"/>
    </source>
</evidence>
<keyword evidence="6 8" id="KW-1133">Transmembrane helix</keyword>
<sequence>MTATILIAGTLFTVGGLLAVIRLVKGPTQIDRAVALDVLLAIVVGVIVLLAAYTESDSTLVVAVVVSLLGFMGSAGLAKLLPRDRQ</sequence>
<evidence type="ECO:0000256" key="5">
    <source>
        <dbReference type="ARBA" id="ARBA00022692"/>
    </source>
</evidence>
<comment type="caution">
    <text evidence="9">The sequence shown here is derived from an EMBL/GenBank/DDBJ whole genome shotgun (WGS) entry which is preliminary data.</text>
</comment>
<comment type="subcellular location">
    <subcellularLocation>
        <location evidence="1">Cell membrane</location>
        <topology evidence="1">Multi-pass membrane protein</topology>
    </subcellularLocation>
</comment>
<dbReference type="OrthoDB" id="3733837at2"/>
<feature type="transmembrane region" description="Helical" evidence="8">
    <location>
        <begin position="36"/>
        <end position="54"/>
    </location>
</feature>
<evidence type="ECO:0000256" key="4">
    <source>
        <dbReference type="ARBA" id="ARBA00022475"/>
    </source>
</evidence>
<keyword evidence="5 8" id="KW-0812">Transmembrane</keyword>
<feature type="transmembrane region" description="Helical" evidence="8">
    <location>
        <begin position="6"/>
        <end position="24"/>
    </location>
</feature>
<evidence type="ECO:0000256" key="6">
    <source>
        <dbReference type="ARBA" id="ARBA00022989"/>
    </source>
</evidence>
<keyword evidence="3" id="KW-0813">Transport</keyword>
<accession>A0A4U6Q612</accession>
<evidence type="ECO:0000313" key="10">
    <source>
        <dbReference type="Proteomes" id="UP000306985"/>
    </source>
</evidence>
<dbReference type="EMBL" id="SZZH01000008">
    <property type="protein sequence ID" value="TKV56107.1"/>
    <property type="molecule type" value="Genomic_DNA"/>
</dbReference>
<evidence type="ECO:0000313" key="9">
    <source>
        <dbReference type="EMBL" id="TKV56107.1"/>
    </source>
</evidence>
<keyword evidence="10" id="KW-1185">Reference proteome</keyword>
<dbReference type="PANTHER" id="PTHR34702">
    <property type="entry name" value="NA(+)/H(+) ANTIPORTER SUBUNIT F1"/>
    <property type="match status" value="1"/>
</dbReference>
<proteinExistence type="inferred from homology"/>
<keyword evidence="4" id="KW-1003">Cell membrane</keyword>
<dbReference type="PANTHER" id="PTHR34702:SF1">
    <property type="entry name" value="NA(+)_H(+) ANTIPORTER SUBUNIT F"/>
    <property type="match status" value="1"/>
</dbReference>
<evidence type="ECO:0000256" key="8">
    <source>
        <dbReference type="SAM" id="Phobius"/>
    </source>
</evidence>
<evidence type="ECO:0000256" key="7">
    <source>
        <dbReference type="ARBA" id="ARBA00023136"/>
    </source>
</evidence>
<dbReference type="InterPro" id="IPR007208">
    <property type="entry name" value="MrpF/PhaF-like"/>
</dbReference>
<gene>
    <name evidence="9" type="ORF">FDO65_21220</name>
</gene>
<dbReference type="Proteomes" id="UP000306985">
    <property type="component" value="Unassembled WGS sequence"/>
</dbReference>